<dbReference type="Proteomes" id="UP000033109">
    <property type="component" value="Chromosome"/>
</dbReference>
<dbReference type="STRING" id="400092.PKOR_05705"/>
<name>A0A0E3UWI4_9BACT</name>
<keyword evidence="2" id="KW-1185">Reference proteome</keyword>
<evidence type="ECO:0000313" key="2">
    <source>
        <dbReference type="Proteomes" id="UP000033109"/>
    </source>
</evidence>
<reference evidence="1 2" key="1">
    <citation type="journal article" date="2015" name="Sci. Rep.">
        <title>Unraveling adaptation of Pontibacter korlensis to radiation and infertility in desert through complete genome and comparative transcriptomic analysis.</title>
        <authorList>
            <person name="Dai J."/>
            <person name="Dai W."/>
            <person name="Qiu C."/>
            <person name="Yang Z."/>
            <person name="Zhang Y."/>
            <person name="Zhou M."/>
            <person name="Zhang L."/>
            <person name="Fang C."/>
            <person name="Gao Q."/>
            <person name="Yang Q."/>
            <person name="Li X."/>
            <person name="Wang Z."/>
            <person name="Wang Z."/>
            <person name="Jia Z."/>
            <person name="Chen X."/>
        </authorList>
    </citation>
    <scope>NUCLEOTIDE SEQUENCE [LARGE SCALE GENOMIC DNA]</scope>
    <source>
        <strain evidence="1 2">X14-1T</strain>
    </source>
</reference>
<dbReference type="EMBL" id="CP009621">
    <property type="protein sequence ID" value="AKD02711.1"/>
    <property type="molecule type" value="Genomic_DNA"/>
</dbReference>
<organism evidence="1 2">
    <name type="scientific">Pontibacter korlensis</name>
    <dbReference type="NCBI Taxonomy" id="400092"/>
    <lineage>
        <taxon>Bacteria</taxon>
        <taxon>Pseudomonadati</taxon>
        <taxon>Bacteroidota</taxon>
        <taxon>Cytophagia</taxon>
        <taxon>Cytophagales</taxon>
        <taxon>Hymenobacteraceae</taxon>
        <taxon>Pontibacter</taxon>
    </lineage>
</organism>
<accession>A0A0E3UWI4</accession>
<evidence type="ECO:0000313" key="1">
    <source>
        <dbReference type="EMBL" id="AKD02711.1"/>
    </source>
</evidence>
<proteinExistence type="predicted"/>
<sequence>MKQADCEAVDELRLESVACLQLQRTVAKHDLRGSCDPQQGKFWTRMPGTARKWKTARAASLRQLGICAKQVVLKVQKLKAQAVTINNSRNKKA</sequence>
<dbReference type="KEGG" id="pko:PKOR_05705"/>
<gene>
    <name evidence="1" type="ORF">PKOR_05705</name>
</gene>
<protein>
    <submittedName>
        <fullName evidence="1">Uncharacterized protein</fullName>
    </submittedName>
</protein>
<dbReference type="AlphaFoldDB" id="A0A0E3UWI4"/>
<dbReference type="HOGENOM" id="CLU_2397130_0_0_10"/>
<dbReference type="PATRIC" id="fig|400092.3.peg.1266"/>